<evidence type="ECO:0000313" key="1">
    <source>
        <dbReference type="EMBL" id="GGO09972.1"/>
    </source>
</evidence>
<dbReference type="SUPFAM" id="SSF46785">
    <property type="entry name" value="Winged helix' DNA-binding domain"/>
    <property type="match status" value="1"/>
</dbReference>
<dbReference type="AlphaFoldDB" id="A0A8H9GXN4"/>
<reference evidence="1" key="1">
    <citation type="journal article" date="2014" name="Int. J. Syst. Evol. Microbiol.">
        <title>Complete genome sequence of Corynebacterium casei LMG S-19264T (=DSM 44701T), isolated from a smear-ripened cheese.</title>
        <authorList>
            <consortium name="US DOE Joint Genome Institute (JGI-PGF)"/>
            <person name="Walter F."/>
            <person name="Albersmeier A."/>
            <person name="Kalinowski J."/>
            <person name="Ruckert C."/>
        </authorList>
    </citation>
    <scope>NUCLEOTIDE SEQUENCE</scope>
    <source>
        <strain evidence="1">CGMCC 4.7138</strain>
    </source>
</reference>
<sequence>MAEEFGIAKGTARRVINELLKAGDVYTVLGKGTFVADPETGGPPRRDTEDE</sequence>
<evidence type="ECO:0008006" key="3">
    <source>
        <dbReference type="Google" id="ProtNLM"/>
    </source>
</evidence>
<accession>A0A8H9GXN4</accession>
<name>A0A8H9GXN4_9ACTN</name>
<dbReference type="InterPro" id="IPR036388">
    <property type="entry name" value="WH-like_DNA-bd_sf"/>
</dbReference>
<keyword evidence="2" id="KW-1185">Reference proteome</keyword>
<organism evidence="1 2">
    <name type="scientific">Microbispora bryophytorum</name>
    <dbReference type="NCBI Taxonomy" id="1460882"/>
    <lineage>
        <taxon>Bacteria</taxon>
        <taxon>Bacillati</taxon>
        <taxon>Actinomycetota</taxon>
        <taxon>Actinomycetes</taxon>
        <taxon>Streptosporangiales</taxon>
        <taxon>Streptosporangiaceae</taxon>
        <taxon>Microbispora</taxon>
    </lineage>
</organism>
<reference evidence="1" key="2">
    <citation type="submission" date="2020-09" db="EMBL/GenBank/DDBJ databases">
        <authorList>
            <person name="Sun Q."/>
            <person name="Zhou Y."/>
        </authorList>
    </citation>
    <scope>NUCLEOTIDE SEQUENCE</scope>
    <source>
        <strain evidence="1">CGMCC 4.7138</strain>
    </source>
</reference>
<dbReference type="Proteomes" id="UP000653480">
    <property type="component" value="Unassembled WGS sequence"/>
</dbReference>
<protein>
    <recommendedName>
        <fullName evidence="3">GntR family transcriptional regulator</fullName>
    </recommendedName>
</protein>
<proteinExistence type="predicted"/>
<gene>
    <name evidence="1" type="ORF">GCM10011574_25980</name>
</gene>
<comment type="caution">
    <text evidence="1">The sequence shown here is derived from an EMBL/GenBank/DDBJ whole genome shotgun (WGS) entry which is preliminary data.</text>
</comment>
<dbReference type="Gene3D" id="1.10.10.10">
    <property type="entry name" value="Winged helix-like DNA-binding domain superfamily/Winged helix DNA-binding domain"/>
    <property type="match status" value="1"/>
</dbReference>
<evidence type="ECO:0000313" key="2">
    <source>
        <dbReference type="Proteomes" id="UP000653480"/>
    </source>
</evidence>
<dbReference type="InterPro" id="IPR036390">
    <property type="entry name" value="WH_DNA-bd_sf"/>
</dbReference>
<dbReference type="EMBL" id="BMMN01000004">
    <property type="protein sequence ID" value="GGO09972.1"/>
    <property type="molecule type" value="Genomic_DNA"/>
</dbReference>